<accession>A0A1D7UAP1</accession>
<name>A0A1D7UAP1_9HYPH</name>
<keyword evidence="1" id="KW-0812">Transmembrane</keyword>
<gene>
    <name evidence="2" type="ORF">BHK69_13040</name>
</gene>
<keyword evidence="1" id="KW-0472">Membrane</keyword>
<evidence type="ECO:0000313" key="2">
    <source>
        <dbReference type="EMBL" id="AOO84426.1"/>
    </source>
</evidence>
<sequence>MMAVATALALVLAVIAGLHVYWGLGGLWPASTEQGLVSTVVGHARLKRMPSPLLSIVVAAAIAGTALWPLLLAGAFAGAAPRLLIMGAGVAIMAVFLLRGVAGYVPAWRRKHALEPFATLDRRCYAPLCLVIAAGYAALLFEGL</sequence>
<dbReference type="KEGG" id="bvv:BHK69_13040"/>
<feature type="transmembrane region" description="Helical" evidence="1">
    <location>
        <begin position="83"/>
        <end position="105"/>
    </location>
</feature>
<dbReference type="Proteomes" id="UP000094969">
    <property type="component" value="Chromosome"/>
</dbReference>
<dbReference type="STRING" id="1526658.BHK69_13040"/>
<dbReference type="InterPro" id="IPR025058">
    <property type="entry name" value="DUF3995"/>
</dbReference>
<evidence type="ECO:0008006" key="4">
    <source>
        <dbReference type="Google" id="ProtNLM"/>
    </source>
</evidence>
<evidence type="ECO:0000256" key="1">
    <source>
        <dbReference type="SAM" id="Phobius"/>
    </source>
</evidence>
<feature type="transmembrane region" description="Helical" evidence="1">
    <location>
        <begin position="56"/>
        <end position="76"/>
    </location>
</feature>
<keyword evidence="3" id="KW-1185">Reference proteome</keyword>
<proteinExistence type="predicted"/>
<dbReference type="AlphaFoldDB" id="A0A1D7UAP1"/>
<dbReference type="Pfam" id="PF13160">
    <property type="entry name" value="DUF3995"/>
    <property type="match status" value="1"/>
</dbReference>
<organism evidence="2 3">
    <name type="scientific">Bosea vaviloviae</name>
    <dbReference type="NCBI Taxonomy" id="1526658"/>
    <lineage>
        <taxon>Bacteria</taxon>
        <taxon>Pseudomonadati</taxon>
        <taxon>Pseudomonadota</taxon>
        <taxon>Alphaproteobacteria</taxon>
        <taxon>Hyphomicrobiales</taxon>
        <taxon>Boseaceae</taxon>
        <taxon>Bosea</taxon>
    </lineage>
</organism>
<protein>
    <recommendedName>
        <fullName evidence="4">DUF3995 domain-containing protein</fullName>
    </recommendedName>
</protein>
<feature type="transmembrane region" description="Helical" evidence="1">
    <location>
        <begin position="125"/>
        <end position="141"/>
    </location>
</feature>
<dbReference type="EMBL" id="CP017147">
    <property type="protein sequence ID" value="AOO84426.1"/>
    <property type="molecule type" value="Genomic_DNA"/>
</dbReference>
<reference evidence="2 3" key="1">
    <citation type="journal article" date="2015" name="Antonie Van Leeuwenhoek">
        <title>Bosea vaviloviae sp. nov., a new species of slow-growing rhizobia isolated from nodules of the relict species Vavilovia formosa (Stev.) Fed.</title>
        <authorList>
            <person name="Safronova V.I."/>
            <person name="Kuznetsova I.G."/>
            <person name="Sazanova A.L."/>
            <person name="Kimeklis A.K."/>
            <person name="Belimov A.A."/>
            <person name="Andronov E.E."/>
            <person name="Pinaev A.G."/>
            <person name="Chizhevskaya E.P."/>
            <person name="Pukhaev A.R."/>
            <person name="Popov K.P."/>
            <person name="Willems A."/>
            <person name="Tikhonovich I.A."/>
        </authorList>
    </citation>
    <scope>NUCLEOTIDE SEQUENCE [LARGE SCALE GENOMIC DNA]</scope>
    <source>
        <strain evidence="2 3">Vaf18</strain>
    </source>
</reference>
<evidence type="ECO:0000313" key="3">
    <source>
        <dbReference type="Proteomes" id="UP000094969"/>
    </source>
</evidence>
<keyword evidence="1" id="KW-1133">Transmembrane helix</keyword>